<organism evidence="2 3">
    <name type="scientific">Tilletia caries</name>
    <name type="common">wheat bunt fungus</name>
    <dbReference type="NCBI Taxonomy" id="13290"/>
    <lineage>
        <taxon>Eukaryota</taxon>
        <taxon>Fungi</taxon>
        <taxon>Dikarya</taxon>
        <taxon>Basidiomycota</taxon>
        <taxon>Ustilaginomycotina</taxon>
        <taxon>Exobasidiomycetes</taxon>
        <taxon>Tilletiales</taxon>
        <taxon>Tilletiaceae</taxon>
        <taxon>Tilletia</taxon>
    </lineage>
</organism>
<protein>
    <recommendedName>
        <fullName evidence="1">HAT C-terminal dimerisation domain-containing protein</fullName>
    </recommendedName>
</protein>
<evidence type="ECO:0000313" key="3">
    <source>
        <dbReference type="Proteomes" id="UP000836402"/>
    </source>
</evidence>
<evidence type="ECO:0000313" key="2">
    <source>
        <dbReference type="EMBL" id="CAD6944461.1"/>
    </source>
</evidence>
<reference evidence="2" key="1">
    <citation type="submission" date="2020-10" db="EMBL/GenBank/DDBJ databases">
        <authorList>
            <person name="Sedaghatjoo S."/>
        </authorList>
    </citation>
    <scope>NUCLEOTIDE SEQUENCE</scope>
    <source>
        <strain evidence="2">AZH3</strain>
    </source>
</reference>
<name>A0ABN7J2M9_9BASI</name>
<dbReference type="InterPro" id="IPR008906">
    <property type="entry name" value="HATC_C_dom"/>
</dbReference>
<dbReference type="Proteomes" id="UP000836402">
    <property type="component" value="Unassembled WGS sequence"/>
</dbReference>
<dbReference type="EMBL" id="CAJHJG010004781">
    <property type="protein sequence ID" value="CAD6944461.1"/>
    <property type="molecule type" value="Genomic_DNA"/>
</dbReference>
<sequence length="149" mass="16365">MKAEVIRADGGNDLRYMISELEYHLSINYPIVATNNHAPSSSSAPISAYEKRRQKFAAAAPAPITIDAEKQLELHLAEPSIPPLLPQIPFTTGPVPSEAAFSRGGEVITKRRNRLSGTTVTHIMCLDSWMNAGFTTIKDFVLNDLVEDE</sequence>
<accession>A0ABN7J2M9</accession>
<keyword evidence="3" id="KW-1185">Reference proteome</keyword>
<dbReference type="Pfam" id="PF05699">
    <property type="entry name" value="Dimer_Tnp_hAT"/>
    <property type="match status" value="1"/>
</dbReference>
<evidence type="ECO:0000259" key="1">
    <source>
        <dbReference type="Pfam" id="PF05699"/>
    </source>
</evidence>
<gene>
    <name evidence="2" type="ORF">JKIAZH3_G9753</name>
</gene>
<feature type="domain" description="HAT C-terminal dimerisation" evidence="1">
    <location>
        <begin position="95"/>
        <end position="130"/>
    </location>
</feature>
<comment type="caution">
    <text evidence="2">The sequence shown here is derived from an EMBL/GenBank/DDBJ whole genome shotgun (WGS) entry which is preliminary data.</text>
</comment>
<proteinExistence type="predicted"/>